<feature type="transmembrane region" description="Helical" evidence="6">
    <location>
        <begin position="332"/>
        <end position="359"/>
    </location>
</feature>
<evidence type="ECO:0000313" key="9">
    <source>
        <dbReference type="EMBL" id="MVM33802.1"/>
    </source>
</evidence>
<evidence type="ECO:0000256" key="5">
    <source>
        <dbReference type="ARBA" id="ARBA00023136"/>
    </source>
</evidence>
<feature type="domain" description="MacB-like periplasmic core" evidence="8">
    <location>
        <begin position="433"/>
        <end position="633"/>
    </location>
</feature>
<feature type="transmembrane region" description="Helical" evidence="6">
    <location>
        <begin position="379"/>
        <end position="405"/>
    </location>
</feature>
<name>A0A7K1SJ27_9BACT</name>
<feature type="transmembrane region" description="Helical" evidence="6">
    <location>
        <begin position="706"/>
        <end position="734"/>
    </location>
</feature>
<dbReference type="Pfam" id="PF12704">
    <property type="entry name" value="MacB_PCD"/>
    <property type="match status" value="2"/>
</dbReference>
<dbReference type="Proteomes" id="UP000436006">
    <property type="component" value="Unassembled WGS sequence"/>
</dbReference>
<keyword evidence="5 6" id="KW-0472">Membrane</keyword>
<evidence type="ECO:0000259" key="7">
    <source>
        <dbReference type="Pfam" id="PF02687"/>
    </source>
</evidence>
<dbReference type="GO" id="GO:0022857">
    <property type="term" value="F:transmembrane transporter activity"/>
    <property type="evidence" value="ECO:0007669"/>
    <property type="project" value="TreeGrafter"/>
</dbReference>
<comment type="caution">
    <text evidence="9">The sequence shown here is derived from an EMBL/GenBank/DDBJ whole genome shotgun (WGS) entry which is preliminary data.</text>
</comment>
<keyword evidence="2" id="KW-1003">Cell membrane</keyword>
<evidence type="ECO:0000256" key="2">
    <source>
        <dbReference type="ARBA" id="ARBA00022475"/>
    </source>
</evidence>
<evidence type="ECO:0000256" key="3">
    <source>
        <dbReference type="ARBA" id="ARBA00022692"/>
    </source>
</evidence>
<organism evidence="9 10">
    <name type="scientific">Spirosoma arboris</name>
    <dbReference type="NCBI Taxonomy" id="2682092"/>
    <lineage>
        <taxon>Bacteria</taxon>
        <taxon>Pseudomonadati</taxon>
        <taxon>Bacteroidota</taxon>
        <taxon>Cytophagia</taxon>
        <taxon>Cytophagales</taxon>
        <taxon>Cytophagaceae</taxon>
        <taxon>Spirosoma</taxon>
    </lineage>
</organism>
<keyword evidence="4 6" id="KW-1133">Transmembrane helix</keyword>
<dbReference type="InterPro" id="IPR003838">
    <property type="entry name" value="ABC3_permease_C"/>
</dbReference>
<dbReference type="EMBL" id="WPIN01000012">
    <property type="protein sequence ID" value="MVM33802.1"/>
    <property type="molecule type" value="Genomic_DNA"/>
</dbReference>
<evidence type="ECO:0000256" key="1">
    <source>
        <dbReference type="ARBA" id="ARBA00004651"/>
    </source>
</evidence>
<feature type="transmembrane region" description="Helical" evidence="6">
    <location>
        <begin position="670"/>
        <end position="694"/>
    </location>
</feature>
<feature type="transmembrane region" description="Helical" evidence="6">
    <location>
        <begin position="288"/>
        <end position="308"/>
    </location>
</feature>
<proteinExistence type="predicted"/>
<accession>A0A7K1SJ27</accession>
<dbReference type="Pfam" id="PF02687">
    <property type="entry name" value="FtsX"/>
    <property type="match status" value="2"/>
</dbReference>
<sequence length="793" mass="88538">MLRNYFKIAFRNFWQNKSFSAINILGLALGLTCSLLIFLWVRDELSVDRYHANGPQLYRLMERKFSDGKRTAGPGTPWPISMELPKKFPEVVRAAGFAWGGSLTFSVNNKVNKEKGNWAGADWFKMFSVPLVAGTPETALKTPNSLAISRKLAENYFDSPQAAIGKAIQIDHNEAYQVTAVFENLPQNTNDQYDFLLPWVDFEKRNGWAKDWGNQGPRTFLQLRPDTDLAAFQAKIKNFLWGYNKEIDPKNLASYNIELFIQPFEDVYLHSETENGEIAGGRIGYVRLFSIVAVFILLIACINFMNLATARSAKRAKEVGIRKVVGAERSRLIAQFIGEAMLLTFIAVVVALLLIALLLPGFNELTGKAIAMPFGELNFVLALVGIVAITGILAGSYPALFLSSLQPVRVLKGALKFRPGATRFRQGLVVVQFVISMLLIIGTFVVYRQVNFIQTTNLGFDRENLIYIPLEGGLSKKYTVLKQELMTMPGIQSISHMDMKPTFIAQSTGDADWTGKDPTIKIQFSHTGVGYDMEKVLKTRLLAGRDFSRAYATDSAAYIINEQAARRIGYKNPIGQSLTFWGKQGTIIGVVQDFHFQSLHDPIQPLIIRLNETDLYGNLLIRTQPGQTKEALASLEAICKQLNPTSPFTYFFADQEYQNMYKSEQVVGELVNYFAFLAIFIACLGLFGLASFTAEQRTKEIGVRKVLGASVFSIVGLLSNDFLKLVVVAIVIASPLAWYAMTKWLQGFAYKEELSWWIFALAGLLAIVIALLTVSFQSVKAALMNPVKSLRSE</sequence>
<dbReference type="GO" id="GO:0005886">
    <property type="term" value="C:plasma membrane"/>
    <property type="evidence" value="ECO:0007669"/>
    <property type="project" value="UniProtKB-SubCell"/>
</dbReference>
<feature type="domain" description="ABC3 transporter permease C-terminal" evidence="7">
    <location>
        <begin position="674"/>
        <end position="786"/>
    </location>
</feature>
<feature type="domain" description="MacB-like periplasmic core" evidence="8">
    <location>
        <begin position="20"/>
        <end position="238"/>
    </location>
</feature>
<keyword evidence="10" id="KW-1185">Reference proteome</keyword>
<dbReference type="PANTHER" id="PTHR30572:SF18">
    <property type="entry name" value="ABC-TYPE MACROLIDE FAMILY EXPORT SYSTEM PERMEASE COMPONENT 2"/>
    <property type="match status" value="1"/>
</dbReference>
<feature type="transmembrane region" description="Helical" evidence="6">
    <location>
        <begin position="754"/>
        <end position="774"/>
    </location>
</feature>
<evidence type="ECO:0000256" key="6">
    <source>
        <dbReference type="SAM" id="Phobius"/>
    </source>
</evidence>
<feature type="domain" description="ABC3 transporter permease C-terminal" evidence="7">
    <location>
        <begin position="291"/>
        <end position="406"/>
    </location>
</feature>
<dbReference type="PANTHER" id="PTHR30572">
    <property type="entry name" value="MEMBRANE COMPONENT OF TRANSPORTER-RELATED"/>
    <property type="match status" value="1"/>
</dbReference>
<evidence type="ECO:0000256" key="4">
    <source>
        <dbReference type="ARBA" id="ARBA00022989"/>
    </source>
</evidence>
<comment type="subcellular location">
    <subcellularLocation>
        <location evidence="1">Cell membrane</location>
        <topology evidence="1">Multi-pass membrane protein</topology>
    </subcellularLocation>
</comment>
<reference evidence="9 10" key="1">
    <citation type="submission" date="2019-12" db="EMBL/GenBank/DDBJ databases">
        <title>Spirosoma sp. HMF4905 genome sequencing and assembly.</title>
        <authorList>
            <person name="Kang H."/>
            <person name="Cha I."/>
            <person name="Kim H."/>
            <person name="Joh K."/>
        </authorList>
    </citation>
    <scope>NUCLEOTIDE SEQUENCE [LARGE SCALE GENOMIC DNA]</scope>
    <source>
        <strain evidence="9 10">HMF4905</strain>
    </source>
</reference>
<dbReference type="InterPro" id="IPR025857">
    <property type="entry name" value="MacB_PCD"/>
</dbReference>
<keyword evidence="3 6" id="KW-0812">Transmembrane</keyword>
<protein>
    <submittedName>
        <fullName evidence="9">FtsX-like permease family protein</fullName>
    </submittedName>
</protein>
<dbReference type="AlphaFoldDB" id="A0A7K1SJ27"/>
<gene>
    <name evidence="9" type="ORF">GO755_27435</name>
</gene>
<evidence type="ECO:0000259" key="8">
    <source>
        <dbReference type="Pfam" id="PF12704"/>
    </source>
</evidence>
<feature type="transmembrane region" description="Helical" evidence="6">
    <location>
        <begin position="21"/>
        <end position="41"/>
    </location>
</feature>
<feature type="transmembrane region" description="Helical" evidence="6">
    <location>
        <begin position="426"/>
        <end position="447"/>
    </location>
</feature>
<evidence type="ECO:0000313" key="10">
    <source>
        <dbReference type="Proteomes" id="UP000436006"/>
    </source>
</evidence>
<dbReference type="InterPro" id="IPR050250">
    <property type="entry name" value="Macrolide_Exporter_MacB"/>
</dbReference>